<proteinExistence type="predicted"/>
<dbReference type="EMBL" id="JAUSUL010000001">
    <property type="protein sequence ID" value="MDQ0314046.1"/>
    <property type="molecule type" value="Genomic_DNA"/>
</dbReference>
<name>A0AAE3VLT9_9HYPH</name>
<dbReference type="PANTHER" id="PTHR30055:SF235">
    <property type="entry name" value="TRANSCRIPTIONAL REGULATORY PROTEIN"/>
    <property type="match status" value="1"/>
</dbReference>
<dbReference type="InterPro" id="IPR036271">
    <property type="entry name" value="Tet_transcr_reg_TetR-rel_C_sf"/>
</dbReference>
<dbReference type="RefSeq" id="WP_306883831.1">
    <property type="nucleotide sequence ID" value="NZ_JAUSUL010000001.1"/>
</dbReference>
<evidence type="ECO:0000313" key="5">
    <source>
        <dbReference type="Proteomes" id="UP001229244"/>
    </source>
</evidence>
<comment type="caution">
    <text evidence="4">The sequence shown here is derived from an EMBL/GenBank/DDBJ whole genome shotgun (WGS) entry which is preliminary data.</text>
</comment>
<gene>
    <name evidence="4" type="ORF">J2S73_000483</name>
</gene>
<dbReference type="Proteomes" id="UP001229244">
    <property type="component" value="Unassembled WGS sequence"/>
</dbReference>
<sequence>MSRPDTRTAILEAAEDLFAERGFGSAPLREIARSAGVNVGSVTYHFGDKLGLLEAIYSAHTTPMNARRLELIGEAMRIRDDDQRLMAVLRAYVLPAFVASHDDAGGGARFTRVRAVLSAEGNPEARQIIARAFDATTRAFIDAVAGCLPGADRDAIVWRSQFLLGSLYYTLINPERITRLSDGRTDGADHQRAIDELVATSFASLRALTEPNAGHTAARTSLQSA</sequence>
<dbReference type="InterPro" id="IPR009057">
    <property type="entry name" value="Homeodomain-like_sf"/>
</dbReference>
<dbReference type="PROSITE" id="PS50977">
    <property type="entry name" value="HTH_TETR_2"/>
    <property type="match status" value="1"/>
</dbReference>
<dbReference type="SUPFAM" id="SSF46689">
    <property type="entry name" value="Homeodomain-like"/>
    <property type="match status" value="1"/>
</dbReference>
<feature type="domain" description="HTH tetR-type" evidence="3">
    <location>
        <begin position="4"/>
        <end position="64"/>
    </location>
</feature>
<dbReference type="GO" id="GO:0003700">
    <property type="term" value="F:DNA-binding transcription factor activity"/>
    <property type="evidence" value="ECO:0007669"/>
    <property type="project" value="TreeGrafter"/>
</dbReference>
<feature type="DNA-binding region" description="H-T-H motif" evidence="2">
    <location>
        <begin position="27"/>
        <end position="46"/>
    </location>
</feature>
<dbReference type="GO" id="GO:0000976">
    <property type="term" value="F:transcription cis-regulatory region binding"/>
    <property type="evidence" value="ECO:0007669"/>
    <property type="project" value="TreeGrafter"/>
</dbReference>
<keyword evidence="5" id="KW-1185">Reference proteome</keyword>
<dbReference type="InterPro" id="IPR001647">
    <property type="entry name" value="HTH_TetR"/>
</dbReference>
<dbReference type="InterPro" id="IPR041586">
    <property type="entry name" value="PsrA_TetR_C"/>
</dbReference>
<dbReference type="PANTHER" id="PTHR30055">
    <property type="entry name" value="HTH-TYPE TRANSCRIPTIONAL REGULATOR RUTR"/>
    <property type="match status" value="1"/>
</dbReference>
<protein>
    <submittedName>
        <fullName evidence="4">AcrR family transcriptional regulator</fullName>
    </submittedName>
</protein>
<accession>A0AAE3VLT9</accession>
<organism evidence="4 5">
    <name type="scientific">Amorphus orientalis</name>
    <dbReference type="NCBI Taxonomy" id="649198"/>
    <lineage>
        <taxon>Bacteria</taxon>
        <taxon>Pseudomonadati</taxon>
        <taxon>Pseudomonadota</taxon>
        <taxon>Alphaproteobacteria</taxon>
        <taxon>Hyphomicrobiales</taxon>
        <taxon>Amorphaceae</taxon>
        <taxon>Amorphus</taxon>
    </lineage>
</organism>
<dbReference type="AlphaFoldDB" id="A0AAE3VLT9"/>
<dbReference type="PRINTS" id="PR00455">
    <property type="entry name" value="HTHTETR"/>
</dbReference>
<reference evidence="4" key="1">
    <citation type="submission" date="2023-07" db="EMBL/GenBank/DDBJ databases">
        <title>Genomic Encyclopedia of Type Strains, Phase IV (KMG-IV): sequencing the most valuable type-strain genomes for metagenomic binning, comparative biology and taxonomic classification.</title>
        <authorList>
            <person name="Goeker M."/>
        </authorList>
    </citation>
    <scope>NUCLEOTIDE SEQUENCE</scope>
    <source>
        <strain evidence="4">DSM 21202</strain>
    </source>
</reference>
<dbReference type="Gene3D" id="1.10.357.10">
    <property type="entry name" value="Tetracycline Repressor, domain 2"/>
    <property type="match status" value="1"/>
</dbReference>
<evidence type="ECO:0000313" key="4">
    <source>
        <dbReference type="EMBL" id="MDQ0314046.1"/>
    </source>
</evidence>
<evidence type="ECO:0000259" key="3">
    <source>
        <dbReference type="PROSITE" id="PS50977"/>
    </source>
</evidence>
<dbReference type="InterPro" id="IPR050109">
    <property type="entry name" value="HTH-type_TetR-like_transc_reg"/>
</dbReference>
<dbReference type="Pfam" id="PF17939">
    <property type="entry name" value="TetR_C_30"/>
    <property type="match status" value="1"/>
</dbReference>
<dbReference type="Pfam" id="PF00440">
    <property type="entry name" value="TetR_N"/>
    <property type="match status" value="1"/>
</dbReference>
<keyword evidence="1 2" id="KW-0238">DNA-binding</keyword>
<dbReference type="SUPFAM" id="SSF48498">
    <property type="entry name" value="Tetracyclin repressor-like, C-terminal domain"/>
    <property type="match status" value="1"/>
</dbReference>
<evidence type="ECO:0000256" key="1">
    <source>
        <dbReference type="ARBA" id="ARBA00023125"/>
    </source>
</evidence>
<evidence type="ECO:0000256" key="2">
    <source>
        <dbReference type="PROSITE-ProRule" id="PRU00335"/>
    </source>
</evidence>